<dbReference type="Pfam" id="PF01624">
    <property type="entry name" value="MutS_I"/>
    <property type="match status" value="1"/>
</dbReference>
<dbReference type="SUPFAM" id="SSF53150">
    <property type="entry name" value="DNA repair protein MutS, domain II"/>
    <property type="match status" value="1"/>
</dbReference>
<reference evidence="9 10" key="1">
    <citation type="journal article" date="2023" name="G3 (Bethesda)">
        <title>A chromosome-length genome assembly and annotation of blackberry (Rubus argutus, cv. 'Hillquist').</title>
        <authorList>
            <person name="Bruna T."/>
            <person name="Aryal R."/>
            <person name="Dudchenko O."/>
            <person name="Sargent D.J."/>
            <person name="Mead D."/>
            <person name="Buti M."/>
            <person name="Cavallini A."/>
            <person name="Hytonen T."/>
            <person name="Andres J."/>
            <person name="Pham M."/>
            <person name="Weisz D."/>
            <person name="Mascagni F."/>
            <person name="Usai G."/>
            <person name="Natali L."/>
            <person name="Bassil N."/>
            <person name="Fernandez G.E."/>
            <person name="Lomsadze A."/>
            <person name="Armour M."/>
            <person name="Olukolu B."/>
            <person name="Poorten T."/>
            <person name="Britton C."/>
            <person name="Davik J."/>
            <person name="Ashrafi H."/>
            <person name="Aiden E.L."/>
            <person name="Borodovsky M."/>
            <person name="Worthington M."/>
        </authorList>
    </citation>
    <scope>NUCLEOTIDE SEQUENCE [LARGE SCALE GENOMIC DNA]</scope>
    <source>
        <tissue evidence="9">Leaf</tissue>
    </source>
</reference>
<dbReference type="PANTHER" id="PTHR11361">
    <property type="entry name" value="DNA MISMATCH REPAIR PROTEIN MUTS FAMILY MEMBER"/>
    <property type="match status" value="1"/>
</dbReference>
<dbReference type="InterPro" id="IPR000432">
    <property type="entry name" value="DNA_mismatch_repair_MutS_C"/>
</dbReference>
<dbReference type="Pfam" id="PF05188">
    <property type="entry name" value="MutS_II"/>
    <property type="match status" value="1"/>
</dbReference>
<feature type="region of interest" description="Disordered" evidence="7">
    <location>
        <begin position="1"/>
        <end position="70"/>
    </location>
</feature>
<dbReference type="Pfam" id="PF00488">
    <property type="entry name" value="MutS_V"/>
    <property type="match status" value="1"/>
</dbReference>
<dbReference type="SUPFAM" id="SSF52540">
    <property type="entry name" value="P-loop containing nucleoside triphosphate hydrolases"/>
    <property type="match status" value="1"/>
</dbReference>
<organism evidence="9 10">
    <name type="scientific">Rubus argutus</name>
    <name type="common">Southern blackberry</name>
    <dbReference type="NCBI Taxonomy" id="59490"/>
    <lineage>
        <taxon>Eukaryota</taxon>
        <taxon>Viridiplantae</taxon>
        <taxon>Streptophyta</taxon>
        <taxon>Embryophyta</taxon>
        <taxon>Tracheophyta</taxon>
        <taxon>Spermatophyta</taxon>
        <taxon>Magnoliopsida</taxon>
        <taxon>eudicotyledons</taxon>
        <taxon>Gunneridae</taxon>
        <taxon>Pentapetalae</taxon>
        <taxon>rosids</taxon>
        <taxon>fabids</taxon>
        <taxon>Rosales</taxon>
        <taxon>Rosaceae</taxon>
        <taxon>Rosoideae</taxon>
        <taxon>Rosoideae incertae sedis</taxon>
        <taxon>Rubus</taxon>
    </lineage>
</organism>
<evidence type="ECO:0000259" key="8">
    <source>
        <dbReference type="PROSITE" id="PS00486"/>
    </source>
</evidence>
<keyword evidence="2 6" id="KW-0547">Nucleotide-binding</keyword>
<keyword evidence="3 6" id="KW-0227">DNA damage</keyword>
<comment type="function">
    <text evidence="6">Component of the post-replicative DNA mismatch repair system (MMR).</text>
</comment>
<sequence length="1102" mass="121424">MQRQKSILSFFRKPSPENSSSNAGDLANGRRVNHFAAKEKEQKACSSNPARALEVKGTDTPPEKVPRQILPADSASLRDSSPFSSIMHKFMKVDETQKASQSQWNEPNDGSSDVCTVSGKLNEPQGLCKQALSSQHPVTKDNDTNFNKKINQCSVMYIESDDDIAGPETPGTQRLVPRMKRIQEEIPKFGDKFGSSLPNSSKRLKVLQEPTILDKSHRDTSDMASKFEWLDPSRIRDANGRRPDDPLYDKTSLYIPPDALKKMSASQRQYWDVKCQYMDVVIFFKVGKFYELYELDAEIGHKELDWKMTLSGVGKCRQVGISESGIDDAVQKLVVRGYKVGRIEQLETSDQVKARGAKAVIPRKLVQVVTPSTTTDGNIGPDAVHLLAIKEGISGVNDGSVVYGFAFVDCASLKFWIGAISDDASCAALGALLMQVSPKEVIYENRGLSKEAQKALKKYSTGSALQLTPVQPVTDFVDASEVSNLIQLKGYFIGSSNSWNHGLDGVVQHDISLPALGTLIEHLSRLMLDDVLRNGDILPYQVYRGCLKMDGQTLINLEIFSNSADGGPSGTLYAYLDNCVTASGKRLLRKWLCHPLKSVEAINNRLNVVEDLLSHPEMVPLIAQYLRKLPDLERLFGRIRASVQSSASLLLPLFGKKVLKQRVKVFGTLVKGLRFGLDLLMVLQNEGHIIELLLKLFKVPTLSGNGGLDQYLSQFEAAVDSDFPNYQNHDATDPDAETLSILVELFMEKATEWTDVIHAINCIDVLRSFAVTASFPGAAMSRPVLLPQSKNTALNGENGGPTLNIKGLWHPFALGENGGLPVPNDVVLGENTDGYLPRTLLLTGPNMGGKSTLLRSTCLAVILAQLGCYVPCEICVLSLVDIIFTRLGATDRIMTGESTFFVECTETASVLQHATQDSLVILDELGRGTSTFDGYAIAYAVFRHLVEKINCRLLFATHYHPLTREFASHPHVSLQHMACAFRSKSECPSKGDQELVFLYRLTSGACPESYGLQVAMMAGIPEKVVDAASKAGQVMKKSVGESFRSSEQRSEFSTLHEEWLKTLLNVSQTGHYNDEDSFDVLFCLQQELKSSYRISGSDDSSM</sequence>
<dbReference type="InterPro" id="IPR007695">
    <property type="entry name" value="DNA_mismatch_repair_MutS-lik_N"/>
</dbReference>
<evidence type="ECO:0000256" key="1">
    <source>
        <dbReference type="ARBA" id="ARBA00006271"/>
    </source>
</evidence>
<keyword evidence="4 6" id="KW-0067">ATP-binding</keyword>
<dbReference type="AlphaFoldDB" id="A0AAW1YG61"/>
<dbReference type="InterPro" id="IPR036678">
    <property type="entry name" value="MutS_con_dom_sf"/>
</dbReference>
<dbReference type="FunFam" id="3.40.1170.10:FF:000002">
    <property type="entry name" value="DNA mismatch repair protein"/>
    <property type="match status" value="1"/>
</dbReference>
<dbReference type="Gene3D" id="3.30.420.110">
    <property type="entry name" value="MutS, connector domain"/>
    <property type="match status" value="1"/>
</dbReference>
<evidence type="ECO:0000256" key="2">
    <source>
        <dbReference type="ARBA" id="ARBA00022741"/>
    </source>
</evidence>
<dbReference type="CDD" id="cd03286">
    <property type="entry name" value="ABC_MSH6_euk"/>
    <property type="match status" value="1"/>
</dbReference>
<dbReference type="GO" id="GO:0030983">
    <property type="term" value="F:mismatched DNA binding"/>
    <property type="evidence" value="ECO:0007669"/>
    <property type="project" value="UniProtKB-UniRule"/>
</dbReference>
<keyword evidence="6" id="KW-0234">DNA repair</keyword>
<dbReference type="Pfam" id="PF05192">
    <property type="entry name" value="MutS_III"/>
    <property type="match status" value="1"/>
</dbReference>
<dbReference type="Gene3D" id="3.40.50.300">
    <property type="entry name" value="P-loop containing nucleotide triphosphate hydrolases"/>
    <property type="match status" value="1"/>
</dbReference>
<dbReference type="EMBL" id="JBEDUW010000001">
    <property type="protein sequence ID" value="KAK9947722.1"/>
    <property type="molecule type" value="Genomic_DNA"/>
</dbReference>
<gene>
    <name evidence="9" type="ORF">M0R45_003334</name>
</gene>
<dbReference type="InterPro" id="IPR007696">
    <property type="entry name" value="DNA_mismatch_repair_MutS_core"/>
</dbReference>
<dbReference type="GO" id="GO:0140664">
    <property type="term" value="F:ATP-dependent DNA damage sensor activity"/>
    <property type="evidence" value="ECO:0007669"/>
    <property type="project" value="InterPro"/>
</dbReference>
<dbReference type="FunFam" id="3.40.50.300:FF:001335">
    <property type="entry name" value="DNA mismatch repair protein"/>
    <property type="match status" value="1"/>
</dbReference>
<dbReference type="SMART" id="SM00534">
    <property type="entry name" value="MUTSac"/>
    <property type="match status" value="1"/>
</dbReference>
<evidence type="ECO:0000256" key="4">
    <source>
        <dbReference type="ARBA" id="ARBA00022840"/>
    </source>
</evidence>
<dbReference type="SUPFAM" id="SSF55271">
    <property type="entry name" value="DNA repair protein MutS, domain I"/>
    <property type="match status" value="1"/>
</dbReference>
<dbReference type="InterPro" id="IPR036187">
    <property type="entry name" value="DNA_mismatch_repair_MutS_sf"/>
</dbReference>
<dbReference type="PIRSF" id="PIRSF037677">
    <property type="entry name" value="DNA_mis_repair_Msh6"/>
    <property type="match status" value="1"/>
</dbReference>
<keyword evidence="10" id="KW-1185">Reference proteome</keyword>
<evidence type="ECO:0000256" key="3">
    <source>
        <dbReference type="ARBA" id="ARBA00022763"/>
    </source>
</evidence>
<evidence type="ECO:0000256" key="7">
    <source>
        <dbReference type="SAM" id="MobiDB-lite"/>
    </source>
</evidence>
<dbReference type="PROSITE" id="PS00486">
    <property type="entry name" value="DNA_MISMATCH_REPAIR_2"/>
    <property type="match status" value="1"/>
</dbReference>
<protein>
    <recommendedName>
        <fullName evidence="6">DNA mismatch repair protein</fullName>
    </recommendedName>
</protein>
<dbReference type="Gene3D" id="3.40.1170.10">
    <property type="entry name" value="DNA repair protein MutS, domain I"/>
    <property type="match status" value="1"/>
</dbReference>
<dbReference type="GO" id="GO:0005524">
    <property type="term" value="F:ATP binding"/>
    <property type="evidence" value="ECO:0007669"/>
    <property type="project" value="UniProtKB-UniRule"/>
</dbReference>
<dbReference type="GO" id="GO:0032301">
    <property type="term" value="C:MutSalpha complex"/>
    <property type="evidence" value="ECO:0007669"/>
    <property type="project" value="TreeGrafter"/>
</dbReference>
<evidence type="ECO:0000256" key="6">
    <source>
        <dbReference type="PIRNR" id="PIRNR037677"/>
    </source>
</evidence>
<comment type="caution">
    <text evidence="9">The sequence shown here is derived from an EMBL/GenBank/DDBJ whole genome shotgun (WGS) entry which is preliminary data.</text>
</comment>
<dbReference type="InterPro" id="IPR045076">
    <property type="entry name" value="MutS"/>
</dbReference>
<feature type="domain" description="DNA mismatch repair proteins mutS family" evidence="8">
    <location>
        <begin position="918"/>
        <end position="934"/>
    </location>
</feature>
<accession>A0AAW1YG61</accession>
<dbReference type="InterPro" id="IPR017261">
    <property type="entry name" value="DNA_mismatch_repair_MutS/MSH"/>
</dbReference>
<evidence type="ECO:0000313" key="10">
    <source>
        <dbReference type="Proteomes" id="UP001457282"/>
    </source>
</evidence>
<dbReference type="InterPro" id="IPR027417">
    <property type="entry name" value="P-loop_NTPase"/>
</dbReference>
<keyword evidence="5 6" id="KW-0238">DNA-binding</keyword>
<dbReference type="Gene3D" id="1.10.1420.10">
    <property type="match status" value="1"/>
</dbReference>
<comment type="similarity">
    <text evidence="1 6">Belongs to the DNA mismatch repair MutS family.</text>
</comment>
<evidence type="ECO:0000313" key="9">
    <source>
        <dbReference type="EMBL" id="KAK9947722.1"/>
    </source>
</evidence>
<name>A0AAW1YG61_RUBAR</name>
<dbReference type="InterPro" id="IPR007860">
    <property type="entry name" value="DNA_mmatch_repair_MutS_con_dom"/>
</dbReference>
<dbReference type="SUPFAM" id="SSF48334">
    <property type="entry name" value="DNA repair protein MutS, domain III"/>
    <property type="match status" value="1"/>
</dbReference>
<dbReference type="SMART" id="SM00533">
    <property type="entry name" value="MUTSd"/>
    <property type="match status" value="1"/>
</dbReference>
<dbReference type="InterPro" id="IPR016151">
    <property type="entry name" value="DNA_mismatch_repair_MutS_N"/>
</dbReference>
<proteinExistence type="inferred from homology"/>
<dbReference type="PANTHER" id="PTHR11361:SF148">
    <property type="entry name" value="DNA MISMATCH REPAIR PROTEIN MSH6"/>
    <property type="match status" value="1"/>
</dbReference>
<dbReference type="Proteomes" id="UP001457282">
    <property type="component" value="Unassembled WGS sequence"/>
</dbReference>
<feature type="compositionally biased region" description="Basic and acidic residues" evidence="7">
    <location>
        <begin position="53"/>
        <end position="66"/>
    </location>
</feature>
<evidence type="ECO:0000256" key="5">
    <source>
        <dbReference type="ARBA" id="ARBA00023125"/>
    </source>
</evidence>
<dbReference type="GO" id="GO:0006298">
    <property type="term" value="P:mismatch repair"/>
    <property type="evidence" value="ECO:0007669"/>
    <property type="project" value="InterPro"/>
</dbReference>